<evidence type="ECO:0000313" key="2">
    <source>
        <dbReference type="EMBL" id="CAB1442229.1"/>
    </source>
</evidence>
<evidence type="ECO:0000256" key="1">
    <source>
        <dbReference type="SAM" id="MobiDB-lite"/>
    </source>
</evidence>
<reference evidence="2" key="1">
    <citation type="submission" date="2020-03" db="EMBL/GenBank/DDBJ databases">
        <authorList>
            <person name="Weist P."/>
        </authorList>
    </citation>
    <scope>NUCLEOTIDE SEQUENCE</scope>
</reference>
<dbReference type="EMBL" id="CADEAL010002802">
    <property type="protein sequence ID" value="CAB1442229.1"/>
    <property type="molecule type" value="Genomic_DNA"/>
</dbReference>
<accession>A0A9N7V3N8</accession>
<gene>
    <name evidence="2" type="ORF">PLEPLA_LOCUS29915</name>
</gene>
<proteinExistence type="predicted"/>
<protein>
    <submittedName>
        <fullName evidence="2">Uncharacterized protein</fullName>
    </submittedName>
</protein>
<keyword evidence="3" id="KW-1185">Reference proteome</keyword>
<evidence type="ECO:0000313" key="3">
    <source>
        <dbReference type="Proteomes" id="UP001153269"/>
    </source>
</evidence>
<dbReference type="Proteomes" id="UP001153269">
    <property type="component" value="Unassembled WGS sequence"/>
</dbReference>
<sequence length="138" mass="15130">MLRGAGPGLGNHRSSELSTSEAWSAPSLCENKAPFYPSGFGLRLKSVETQLVKYYDAKVAPRSGIPPLPPFLSTLWCSFRCEKDDAGAEPAMLVLPHFLAVVQTESATFTWDLRSHSTDNSQRIGAGETMDECRHKSE</sequence>
<feature type="region of interest" description="Disordered" evidence="1">
    <location>
        <begin position="117"/>
        <end position="138"/>
    </location>
</feature>
<organism evidence="2 3">
    <name type="scientific">Pleuronectes platessa</name>
    <name type="common">European plaice</name>
    <dbReference type="NCBI Taxonomy" id="8262"/>
    <lineage>
        <taxon>Eukaryota</taxon>
        <taxon>Metazoa</taxon>
        <taxon>Chordata</taxon>
        <taxon>Craniata</taxon>
        <taxon>Vertebrata</taxon>
        <taxon>Euteleostomi</taxon>
        <taxon>Actinopterygii</taxon>
        <taxon>Neopterygii</taxon>
        <taxon>Teleostei</taxon>
        <taxon>Neoteleostei</taxon>
        <taxon>Acanthomorphata</taxon>
        <taxon>Carangaria</taxon>
        <taxon>Pleuronectiformes</taxon>
        <taxon>Pleuronectoidei</taxon>
        <taxon>Pleuronectidae</taxon>
        <taxon>Pleuronectes</taxon>
    </lineage>
</organism>
<name>A0A9N7V3N8_PLEPL</name>
<dbReference type="AlphaFoldDB" id="A0A9N7V3N8"/>
<comment type="caution">
    <text evidence="2">The sequence shown here is derived from an EMBL/GenBank/DDBJ whole genome shotgun (WGS) entry which is preliminary data.</text>
</comment>